<accession>A0A1Q8SUW7</accession>
<dbReference type="EMBL" id="MSDO01000004">
    <property type="protein sequence ID" value="OLO05249.1"/>
    <property type="molecule type" value="Genomic_DNA"/>
</dbReference>
<organism evidence="1 2">
    <name type="scientific">Salinicola socius</name>
    <dbReference type="NCBI Taxonomy" id="404433"/>
    <lineage>
        <taxon>Bacteria</taxon>
        <taxon>Pseudomonadati</taxon>
        <taxon>Pseudomonadota</taxon>
        <taxon>Gammaproteobacteria</taxon>
        <taxon>Oceanospirillales</taxon>
        <taxon>Halomonadaceae</taxon>
        <taxon>Salinicola</taxon>
    </lineage>
</organism>
<reference evidence="1 2" key="1">
    <citation type="submission" date="2016-12" db="EMBL/GenBank/DDBJ databases">
        <title>Draft genome sequences of strains Salinicola socius SMB35, Salinicola sp. MH3R3-1 and Chromohalobacter sp. SMB17 from the Verkhnekamsk potash mining region of Russia.</title>
        <authorList>
            <person name="Mavrodi D.V."/>
            <person name="Olsson B.E."/>
            <person name="Korsakova E.S."/>
            <person name="Pyankova A."/>
            <person name="Mavrodi O.V."/>
            <person name="Plotnikova E.G."/>
        </authorList>
    </citation>
    <scope>NUCLEOTIDE SEQUENCE [LARGE SCALE GENOMIC DNA]</scope>
    <source>
        <strain evidence="1 2">SMB35</strain>
    </source>
</reference>
<dbReference type="STRING" id="404433.BTW07_04260"/>
<dbReference type="Proteomes" id="UP000186878">
    <property type="component" value="Unassembled WGS sequence"/>
</dbReference>
<keyword evidence="2" id="KW-1185">Reference proteome</keyword>
<protein>
    <submittedName>
        <fullName evidence="1">Uncharacterized protein</fullName>
    </submittedName>
</protein>
<name>A0A1Q8SUW7_9GAMM</name>
<proteinExistence type="predicted"/>
<gene>
    <name evidence="1" type="ORF">BTW07_04260</name>
</gene>
<dbReference type="RefSeq" id="WP_075568933.1">
    <property type="nucleotide sequence ID" value="NZ_MSDO01000004.1"/>
</dbReference>
<evidence type="ECO:0000313" key="1">
    <source>
        <dbReference type="EMBL" id="OLO05249.1"/>
    </source>
</evidence>
<dbReference type="AlphaFoldDB" id="A0A1Q8SUW7"/>
<dbReference type="OrthoDB" id="6184139at2"/>
<comment type="caution">
    <text evidence="1">The sequence shown here is derived from an EMBL/GenBank/DDBJ whole genome shotgun (WGS) entry which is preliminary data.</text>
</comment>
<evidence type="ECO:0000313" key="2">
    <source>
        <dbReference type="Proteomes" id="UP000186878"/>
    </source>
</evidence>
<sequence length="101" mass="11441">MNLDATTFCYPAHQVGAAYDEHICADGVPDVDTQYHARPRENDMPSSGYRPAFYVPSKNRLVVIMDRCFGREGNACAWMADQIRMIAITRKRQKENTPCAN</sequence>